<dbReference type="SMART" id="SM00028">
    <property type="entry name" value="TPR"/>
    <property type="match status" value="7"/>
</dbReference>
<evidence type="ECO:0000259" key="2">
    <source>
        <dbReference type="SMART" id="SM01043"/>
    </source>
</evidence>
<evidence type="ECO:0000256" key="1">
    <source>
        <dbReference type="PROSITE-ProRule" id="PRU00339"/>
    </source>
</evidence>
<dbReference type="Pfam" id="PF13181">
    <property type="entry name" value="TPR_8"/>
    <property type="match status" value="1"/>
</dbReference>
<dbReference type="Gene3D" id="1.10.10.10">
    <property type="entry name" value="Winged helix-like DNA-binding domain superfamily/Winged helix DNA-binding domain"/>
    <property type="match status" value="1"/>
</dbReference>
<dbReference type="EMBL" id="QXDL01000149">
    <property type="protein sequence ID" value="RIH81800.1"/>
    <property type="molecule type" value="Genomic_DNA"/>
</dbReference>
<name>A0A399EFI7_9DEIN</name>
<dbReference type="Proteomes" id="UP000265715">
    <property type="component" value="Unassembled WGS sequence"/>
</dbReference>
<dbReference type="PRINTS" id="PR00364">
    <property type="entry name" value="DISEASERSIST"/>
</dbReference>
<dbReference type="InterPro" id="IPR036388">
    <property type="entry name" value="WH-like_DNA-bd_sf"/>
</dbReference>
<keyword evidence="1" id="KW-0802">TPR repeat</keyword>
<evidence type="ECO:0000313" key="4">
    <source>
        <dbReference type="Proteomes" id="UP000265715"/>
    </source>
</evidence>
<sequence>MIAPQPVPPLAERAEAPGQGRPSLYLLGPAGLERGGERVYLATRKSLALLAYVAAQPGGSARAELAGLLWPDHPEEQARASLRQEVSRLGQTLGEALRKLDPQTLALSREHLWADLWAFEAALEAGELERAVGLYRGPFLQGLQLKGAVGFEEWQAQARERLQQRYLEALAALAARRAEAGRAGEALAYCRQAIAADPLAEGPYLQAMRLLERQGDHAGALRLYQSLEKVLREELGLEPSAEARALLGPARSSLSAPRLPAPPTPLVGRRQEIEDVLLLLQRPDCRLLNLVGPGGIGKTRLALAVAERLREQGQALHWVSLGGGKLVSSLAEALGLPLLGRGNALQALLHRVREGGPWLVLDEAEALEEPGELEVLLRETPSKLLLTSRERLRLHGEWVYEVHGLAVAAESWAVRGSPAAELFRAMAERAKPGFAPAPAEWQAIGRICRQLSGMPLALELAATWVRLMGCEAIAAHLEHDLDLLDGSPGSPGGRHASLKAVLDSTLEALRPEERAALERLAVFRGGFDLETAQQVAQASPALLAALTDRALLQRQEAGFRILEVVRQHLSPRVPAGTRAAHARHFAALLHREAGSLTGGDQHAALRRLSAAGDNLHAAWRWAVAHEPALLEPMSDGVFLLHELRGSFREGVEWFAEAQGLPAPGLQARVLARKGRLLYRLSALGEARQGLERALSLAEAPQERAFCLNNLGLVELSEGHARAAQELFGQSLALRREAGHRWGAANCLYNLGLVALSFGQQEAARQRFQEALEHYRALGDLRGTSLALTGLGQAWTAQGQYGVARELLRQALSLSQQLGDRFSEAAAQLWLGAVAGIERENEECRERLQASLEAAYQTGDPVSIGRALLGLGRLAVRDGKAEQALRLQRQALERFQLGHHPWGEALAYNHLARTYSALGESAESRAHYRLALEQALRLEAAPLALRALAGMTPDLEPPLAAEARRLIAHHPSTDAWVREETRREAGGTLEPPTRSLEGVALEALRVL</sequence>
<gene>
    <name evidence="3" type="ORF">Mterra_02958</name>
</gene>
<dbReference type="AlphaFoldDB" id="A0A399EFI7"/>
<dbReference type="InterPro" id="IPR041664">
    <property type="entry name" value="AAA_16"/>
</dbReference>
<dbReference type="PANTHER" id="PTHR47691">
    <property type="entry name" value="REGULATOR-RELATED"/>
    <property type="match status" value="1"/>
</dbReference>
<dbReference type="Pfam" id="PF03704">
    <property type="entry name" value="BTAD"/>
    <property type="match status" value="1"/>
</dbReference>
<accession>A0A399EFI7</accession>
<dbReference type="SUPFAM" id="SSF52540">
    <property type="entry name" value="P-loop containing nucleoside triphosphate hydrolases"/>
    <property type="match status" value="1"/>
</dbReference>
<dbReference type="Pfam" id="PF13191">
    <property type="entry name" value="AAA_16"/>
    <property type="match status" value="1"/>
</dbReference>
<proteinExistence type="predicted"/>
<dbReference type="Pfam" id="PF13374">
    <property type="entry name" value="TPR_10"/>
    <property type="match status" value="1"/>
</dbReference>
<dbReference type="Gene3D" id="1.25.40.10">
    <property type="entry name" value="Tetratricopeptide repeat domain"/>
    <property type="match status" value="2"/>
</dbReference>
<feature type="domain" description="Bacterial transcriptional activator" evidence="2">
    <location>
        <begin position="114"/>
        <end position="251"/>
    </location>
</feature>
<dbReference type="InterPro" id="IPR011990">
    <property type="entry name" value="TPR-like_helical_dom_sf"/>
</dbReference>
<dbReference type="SUPFAM" id="SSF48452">
    <property type="entry name" value="TPR-like"/>
    <property type="match status" value="3"/>
</dbReference>
<dbReference type="Gene3D" id="3.40.50.300">
    <property type="entry name" value="P-loop containing nucleotide triphosphate hydrolases"/>
    <property type="match status" value="1"/>
</dbReference>
<organism evidence="3 4">
    <name type="scientific">Calidithermus terrae</name>
    <dbReference type="NCBI Taxonomy" id="1408545"/>
    <lineage>
        <taxon>Bacteria</taxon>
        <taxon>Thermotogati</taxon>
        <taxon>Deinococcota</taxon>
        <taxon>Deinococci</taxon>
        <taxon>Thermales</taxon>
        <taxon>Thermaceae</taxon>
        <taxon>Calidithermus</taxon>
    </lineage>
</organism>
<reference evidence="3 4" key="1">
    <citation type="submission" date="2018-08" db="EMBL/GenBank/DDBJ databases">
        <title>Meiothermus terrae DSM 26712 genome sequencing project.</title>
        <authorList>
            <person name="Da Costa M.S."/>
            <person name="Albuquerque L."/>
            <person name="Raposo P."/>
            <person name="Froufe H.J.C."/>
            <person name="Barroso C.S."/>
            <person name="Egas C."/>
        </authorList>
    </citation>
    <scope>NUCLEOTIDE SEQUENCE [LARGE SCALE GENOMIC DNA]</scope>
    <source>
        <strain evidence="3 4">DSM 26712</strain>
    </source>
</reference>
<keyword evidence="4" id="KW-1185">Reference proteome</keyword>
<comment type="caution">
    <text evidence="3">The sequence shown here is derived from an EMBL/GenBank/DDBJ whole genome shotgun (WGS) entry which is preliminary data.</text>
</comment>
<dbReference type="OrthoDB" id="24044at2"/>
<protein>
    <submittedName>
        <fullName evidence="3">Putative HTH-type transcriptional regulator</fullName>
    </submittedName>
</protein>
<dbReference type="Pfam" id="PF13424">
    <property type="entry name" value="TPR_12"/>
    <property type="match status" value="1"/>
</dbReference>
<dbReference type="SMART" id="SM01043">
    <property type="entry name" value="BTAD"/>
    <property type="match status" value="1"/>
</dbReference>
<feature type="repeat" description="TPR" evidence="1">
    <location>
        <begin position="784"/>
        <end position="817"/>
    </location>
</feature>
<dbReference type="InterPro" id="IPR027417">
    <property type="entry name" value="P-loop_NTPase"/>
</dbReference>
<dbReference type="InterPro" id="IPR019734">
    <property type="entry name" value="TPR_rpt"/>
</dbReference>
<dbReference type="InterPro" id="IPR005158">
    <property type="entry name" value="BTAD"/>
</dbReference>
<dbReference type="PROSITE" id="PS50005">
    <property type="entry name" value="TPR"/>
    <property type="match status" value="1"/>
</dbReference>
<dbReference type="RefSeq" id="WP_119315930.1">
    <property type="nucleotide sequence ID" value="NZ_QXDL01000149.1"/>
</dbReference>
<evidence type="ECO:0000313" key="3">
    <source>
        <dbReference type="EMBL" id="RIH81800.1"/>
    </source>
</evidence>
<dbReference type="PANTHER" id="PTHR47691:SF3">
    <property type="entry name" value="HTH-TYPE TRANSCRIPTIONAL REGULATOR RV0890C-RELATED"/>
    <property type="match status" value="1"/>
</dbReference>